<dbReference type="PANTHER" id="PTHR23417">
    <property type="entry name" value="3-DEOXY-D-MANNO-OCTULOSONIC-ACID TRANSFERASE/TRNA GUANINE-N 7 - -METHYLTRANSFERASE"/>
    <property type="match status" value="1"/>
</dbReference>
<dbReference type="PROSITE" id="PS51625">
    <property type="entry name" value="SAM_MT_TRMB"/>
    <property type="match status" value="1"/>
</dbReference>
<dbReference type="EMBL" id="CP021422">
    <property type="protein sequence ID" value="ASB42816.1"/>
    <property type="molecule type" value="Genomic_DNA"/>
</dbReference>
<dbReference type="GO" id="GO:0008176">
    <property type="term" value="F:tRNA (guanine(46)-N7)-methyltransferase activity"/>
    <property type="evidence" value="ECO:0007669"/>
    <property type="project" value="UniProtKB-EC"/>
</dbReference>
<dbReference type="InterPro" id="IPR029063">
    <property type="entry name" value="SAM-dependent_MTases_sf"/>
</dbReference>
<evidence type="ECO:0000256" key="7">
    <source>
        <dbReference type="ARBA" id="ARBA00022694"/>
    </source>
</evidence>
<name>A0A1Z2XWK9_9FIRM</name>
<evidence type="ECO:0000313" key="9">
    <source>
        <dbReference type="EMBL" id="QQR31650.1"/>
    </source>
</evidence>
<dbReference type="Proteomes" id="UP000196710">
    <property type="component" value="Chromosome"/>
</dbReference>
<dbReference type="Pfam" id="PF02390">
    <property type="entry name" value="Methyltransf_4"/>
    <property type="match status" value="1"/>
</dbReference>
<dbReference type="SUPFAM" id="SSF53335">
    <property type="entry name" value="S-adenosyl-L-methionine-dependent methyltransferases"/>
    <property type="match status" value="1"/>
</dbReference>
<sequence>MRIRKKAWARPELSACPYYIEDPRELRGRWQELFGKKRPLYLDLGCGKCVYLAAAAKAEPEVNFVGIDISYDILGVGRRNIQQAFGDKEPDNVLLCYYNIERLPELFAPGETDRLIINFCNPWPAAHCHKRRLTHTRQLLKYKPLLSEKGELWFKTDNDDLYLATKRYLKEAGFEITFDTRDLHALKDPNNILTEHEVKFTSEGITTKALRARPR</sequence>
<keyword evidence="5 9" id="KW-0808">Transferase</keyword>
<comment type="function">
    <text evidence="2">Catalyzes the formation of N(7)-methylguanine at position 46 (m7G46) in tRNA.</text>
</comment>
<dbReference type="Proteomes" id="UP000596035">
    <property type="component" value="Chromosome"/>
</dbReference>
<gene>
    <name evidence="9" type="primary">trmB</name>
    <name evidence="8" type="ORF">ADH66_17930</name>
    <name evidence="9" type="ORF">I5Q82_08340</name>
</gene>
<dbReference type="RefSeq" id="WP_066537969.1">
    <property type="nucleotide sequence ID" value="NZ_CP021422.1"/>
</dbReference>
<dbReference type="AlphaFoldDB" id="A0A1Z2XWK9"/>
<dbReference type="GO" id="GO:0043527">
    <property type="term" value="C:tRNA methyltransferase complex"/>
    <property type="evidence" value="ECO:0007669"/>
    <property type="project" value="TreeGrafter"/>
</dbReference>
<evidence type="ECO:0000256" key="4">
    <source>
        <dbReference type="ARBA" id="ARBA00022603"/>
    </source>
</evidence>
<keyword evidence="4 9" id="KW-0489">Methyltransferase</keyword>
<reference evidence="9 11" key="3">
    <citation type="submission" date="2020-11" db="EMBL/GenBank/DDBJ databases">
        <title>Closed and high quality bacterial genomes of the OMM12 community.</title>
        <authorList>
            <person name="Marbouty M."/>
            <person name="Lamy-Besnier Q."/>
            <person name="Debarbieux L."/>
            <person name="Koszul R."/>
        </authorList>
    </citation>
    <scope>NUCLEOTIDE SEQUENCE [LARGE SCALE GENOMIC DNA]</scope>
    <source>
        <strain evidence="9 11">KB18</strain>
    </source>
</reference>
<dbReference type="KEGG" id="amur:ADH66_17930"/>
<dbReference type="EC" id="2.1.1.33" evidence="3"/>
<keyword evidence="7" id="KW-0819">tRNA processing</keyword>
<accession>A0A1Z2XWK9</accession>
<protein>
    <recommendedName>
        <fullName evidence="3">tRNA (guanine(46)-N(7))-methyltransferase</fullName>
        <ecNumber evidence="3">2.1.1.33</ecNumber>
    </recommendedName>
</protein>
<keyword evidence="6" id="KW-0949">S-adenosyl-L-methionine</keyword>
<evidence type="ECO:0000256" key="5">
    <source>
        <dbReference type="ARBA" id="ARBA00022679"/>
    </source>
</evidence>
<evidence type="ECO:0000256" key="6">
    <source>
        <dbReference type="ARBA" id="ARBA00022691"/>
    </source>
</evidence>
<organism evidence="9 11">
    <name type="scientific">Acutalibacter muris</name>
    <dbReference type="NCBI Taxonomy" id="1796620"/>
    <lineage>
        <taxon>Bacteria</taxon>
        <taxon>Bacillati</taxon>
        <taxon>Bacillota</taxon>
        <taxon>Clostridia</taxon>
        <taxon>Eubacteriales</taxon>
        <taxon>Acutalibacteraceae</taxon>
        <taxon>Acutalibacter</taxon>
    </lineage>
</organism>
<evidence type="ECO:0000313" key="11">
    <source>
        <dbReference type="Proteomes" id="UP000596035"/>
    </source>
</evidence>
<evidence type="ECO:0000256" key="1">
    <source>
        <dbReference type="ARBA" id="ARBA00000142"/>
    </source>
</evidence>
<evidence type="ECO:0000313" key="8">
    <source>
        <dbReference type="EMBL" id="ASB42816.1"/>
    </source>
</evidence>
<evidence type="ECO:0000313" key="10">
    <source>
        <dbReference type="Proteomes" id="UP000196710"/>
    </source>
</evidence>
<dbReference type="InterPro" id="IPR003358">
    <property type="entry name" value="tRNA_(Gua-N-7)_MeTrfase_Trmb"/>
</dbReference>
<comment type="catalytic activity">
    <reaction evidence="1">
        <text>guanosine(46) in tRNA + S-adenosyl-L-methionine = N(7)-methylguanosine(46) in tRNA + S-adenosyl-L-homocysteine</text>
        <dbReference type="Rhea" id="RHEA:42708"/>
        <dbReference type="Rhea" id="RHEA-COMP:10188"/>
        <dbReference type="Rhea" id="RHEA-COMP:10189"/>
        <dbReference type="ChEBI" id="CHEBI:57856"/>
        <dbReference type="ChEBI" id="CHEBI:59789"/>
        <dbReference type="ChEBI" id="CHEBI:74269"/>
        <dbReference type="ChEBI" id="CHEBI:74480"/>
        <dbReference type="EC" id="2.1.1.33"/>
    </reaction>
</comment>
<dbReference type="Gene3D" id="3.40.50.150">
    <property type="entry name" value="Vaccinia Virus protein VP39"/>
    <property type="match status" value="1"/>
</dbReference>
<proteinExistence type="predicted"/>
<keyword evidence="10" id="KW-1185">Reference proteome</keyword>
<evidence type="ECO:0000256" key="3">
    <source>
        <dbReference type="ARBA" id="ARBA00011977"/>
    </source>
</evidence>
<reference evidence="8" key="1">
    <citation type="journal article" date="2017" name="Genome Announc.">
        <title>High-Quality Whole-Genome Sequences of the Oligo-Mouse-Microbiota Bacterial Community.</title>
        <authorList>
            <person name="Garzetti D."/>
            <person name="Brugiroux S."/>
            <person name="Bunk B."/>
            <person name="Pukall R."/>
            <person name="McCoy K.D."/>
            <person name="Macpherson A.J."/>
            <person name="Stecher B."/>
        </authorList>
    </citation>
    <scope>NUCLEOTIDE SEQUENCE</scope>
    <source>
        <strain evidence="8">KB18</strain>
    </source>
</reference>
<dbReference type="CDD" id="cd02440">
    <property type="entry name" value="AdoMet_MTases"/>
    <property type="match status" value="1"/>
</dbReference>
<dbReference type="EMBL" id="CP065321">
    <property type="protein sequence ID" value="QQR31650.1"/>
    <property type="molecule type" value="Genomic_DNA"/>
</dbReference>
<dbReference type="PANTHER" id="PTHR23417:SF14">
    <property type="entry name" value="PENTACOTRIPEPTIDE-REPEAT REGION OF PRORP DOMAIN-CONTAINING PROTEIN"/>
    <property type="match status" value="1"/>
</dbReference>
<evidence type="ECO:0000256" key="2">
    <source>
        <dbReference type="ARBA" id="ARBA00003015"/>
    </source>
</evidence>
<reference evidence="10" key="2">
    <citation type="submission" date="2017-05" db="EMBL/GenBank/DDBJ databases">
        <title>Improved OligoMM genomes.</title>
        <authorList>
            <person name="Garzetti D."/>
        </authorList>
    </citation>
    <scope>NUCLEOTIDE SEQUENCE [LARGE SCALE GENOMIC DNA]</scope>
    <source>
        <strain evidence="10">KB18</strain>
    </source>
</reference>
<dbReference type="NCBIfam" id="NF001080">
    <property type="entry name" value="PRK00121.2-2"/>
    <property type="match status" value="1"/>
</dbReference>